<dbReference type="AlphaFoldDB" id="A0A5C3NLE9"/>
<dbReference type="Proteomes" id="UP000308197">
    <property type="component" value="Unassembled WGS sequence"/>
</dbReference>
<dbReference type="EMBL" id="ML212862">
    <property type="protein sequence ID" value="TFK78045.1"/>
    <property type="molecule type" value="Genomic_DNA"/>
</dbReference>
<protein>
    <submittedName>
        <fullName evidence="1">Uncharacterized protein</fullName>
    </submittedName>
</protein>
<evidence type="ECO:0000313" key="2">
    <source>
        <dbReference type="Proteomes" id="UP000308197"/>
    </source>
</evidence>
<gene>
    <name evidence="1" type="ORF">K466DRAFT_607378</name>
</gene>
<keyword evidence="2" id="KW-1185">Reference proteome</keyword>
<dbReference type="InParanoid" id="A0A5C3NLE9"/>
<proteinExistence type="predicted"/>
<evidence type="ECO:0000313" key="1">
    <source>
        <dbReference type="EMBL" id="TFK78045.1"/>
    </source>
</evidence>
<accession>A0A5C3NLE9</accession>
<name>A0A5C3NLE9_9APHY</name>
<sequence length="282" mass="30930">MDLRAQHKWTSFGMTSRMWVSATAAYNTLLATRCQAQGLPDPILKHPRALVEKLGEVETMIVRRVATKDFKSKSGGSEDFWRRHCGVISLVKIDPGTTSEKNLRKLPMCARCKQMKYLGGTGSAANHRRDYCSDGVRCSNKLKAGTDIIPDWPQPPGIFTSGSKFHAIEFLKALRDLHEKTVNNDSSNVVIDLEGLAFAKMFQTRTIKADDSAGGMYLFRLFDNLEMIPALPELVVNYNNLKYLRLDCLGGAGSPASAADASAAEVPIGEGGEGLEGELVDF</sequence>
<organism evidence="1 2">
    <name type="scientific">Polyporus arcularius HHB13444</name>
    <dbReference type="NCBI Taxonomy" id="1314778"/>
    <lineage>
        <taxon>Eukaryota</taxon>
        <taxon>Fungi</taxon>
        <taxon>Dikarya</taxon>
        <taxon>Basidiomycota</taxon>
        <taxon>Agaricomycotina</taxon>
        <taxon>Agaricomycetes</taxon>
        <taxon>Polyporales</taxon>
        <taxon>Polyporaceae</taxon>
        <taxon>Polyporus</taxon>
    </lineage>
</organism>
<reference evidence="1 2" key="1">
    <citation type="journal article" date="2019" name="Nat. Ecol. Evol.">
        <title>Megaphylogeny resolves global patterns of mushroom evolution.</title>
        <authorList>
            <person name="Varga T."/>
            <person name="Krizsan K."/>
            <person name="Foldi C."/>
            <person name="Dima B."/>
            <person name="Sanchez-Garcia M."/>
            <person name="Sanchez-Ramirez S."/>
            <person name="Szollosi G.J."/>
            <person name="Szarkandi J.G."/>
            <person name="Papp V."/>
            <person name="Albert L."/>
            <person name="Andreopoulos W."/>
            <person name="Angelini C."/>
            <person name="Antonin V."/>
            <person name="Barry K.W."/>
            <person name="Bougher N.L."/>
            <person name="Buchanan P."/>
            <person name="Buyck B."/>
            <person name="Bense V."/>
            <person name="Catcheside P."/>
            <person name="Chovatia M."/>
            <person name="Cooper J."/>
            <person name="Damon W."/>
            <person name="Desjardin D."/>
            <person name="Finy P."/>
            <person name="Geml J."/>
            <person name="Haridas S."/>
            <person name="Hughes K."/>
            <person name="Justo A."/>
            <person name="Karasinski D."/>
            <person name="Kautmanova I."/>
            <person name="Kiss B."/>
            <person name="Kocsube S."/>
            <person name="Kotiranta H."/>
            <person name="LaButti K.M."/>
            <person name="Lechner B.E."/>
            <person name="Liimatainen K."/>
            <person name="Lipzen A."/>
            <person name="Lukacs Z."/>
            <person name="Mihaltcheva S."/>
            <person name="Morgado L.N."/>
            <person name="Niskanen T."/>
            <person name="Noordeloos M.E."/>
            <person name="Ohm R.A."/>
            <person name="Ortiz-Santana B."/>
            <person name="Ovrebo C."/>
            <person name="Racz N."/>
            <person name="Riley R."/>
            <person name="Savchenko A."/>
            <person name="Shiryaev A."/>
            <person name="Soop K."/>
            <person name="Spirin V."/>
            <person name="Szebenyi C."/>
            <person name="Tomsovsky M."/>
            <person name="Tulloss R.E."/>
            <person name="Uehling J."/>
            <person name="Grigoriev I.V."/>
            <person name="Vagvolgyi C."/>
            <person name="Papp T."/>
            <person name="Martin F.M."/>
            <person name="Miettinen O."/>
            <person name="Hibbett D.S."/>
            <person name="Nagy L.G."/>
        </authorList>
    </citation>
    <scope>NUCLEOTIDE SEQUENCE [LARGE SCALE GENOMIC DNA]</scope>
    <source>
        <strain evidence="1 2">HHB13444</strain>
    </source>
</reference>